<accession>A0A4S4M666</accession>
<name>A0A4S4M666_9AGAM</name>
<evidence type="ECO:0000313" key="5">
    <source>
        <dbReference type="Proteomes" id="UP000310158"/>
    </source>
</evidence>
<gene>
    <name evidence="4" type="ORF">EW146_g847</name>
</gene>
<dbReference type="Pfam" id="PF10342">
    <property type="entry name" value="Kre9_KNH"/>
    <property type="match status" value="1"/>
</dbReference>
<evidence type="ECO:0000259" key="3">
    <source>
        <dbReference type="Pfam" id="PF10342"/>
    </source>
</evidence>
<proteinExistence type="predicted"/>
<feature type="compositionally biased region" description="Low complexity" evidence="2">
    <location>
        <begin position="137"/>
        <end position="198"/>
    </location>
</feature>
<comment type="caution">
    <text evidence="4">The sequence shown here is derived from an EMBL/GenBank/DDBJ whole genome shotgun (WGS) entry which is preliminary data.</text>
</comment>
<feature type="region of interest" description="Disordered" evidence="2">
    <location>
        <begin position="129"/>
        <end position="198"/>
    </location>
</feature>
<organism evidence="4 5">
    <name type="scientific">Bondarzewia mesenterica</name>
    <dbReference type="NCBI Taxonomy" id="1095465"/>
    <lineage>
        <taxon>Eukaryota</taxon>
        <taxon>Fungi</taxon>
        <taxon>Dikarya</taxon>
        <taxon>Basidiomycota</taxon>
        <taxon>Agaricomycotina</taxon>
        <taxon>Agaricomycetes</taxon>
        <taxon>Russulales</taxon>
        <taxon>Bondarzewiaceae</taxon>
        <taxon>Bondarzewia</taxon>
    </lineage>
</organism>
<reference evidence="4 5" key="1">
    <citation type="submission" date="2019-02" db="EMBL/GenBank/DDBJ databases">
        <title>Genome sequencing of the rare red list fungi Bondarzewia mesenterica.</title>
        <authorList>
            <person name="Buettner E."/>
            <person name="Kellner H."/>
        </authorList>
    </citation>
    <scope>NUCLEOTIDE SEQUENCE [LARGE SCALE GENOMIC DNA]</scope>
    <source>
        <strain evidence="4 5">DSM 108281</strain>
    </source>
</reference>
<protein>
    <recommendedName>
        <fullName evidence="3">Yeast cell wall synthesis Kre9/Knh1-like N-terminal domain-containing protein</fullName>
    </recommendedName>
</protein>
<dbReference type="OrthoDB" id="2339190at2759"/>
<keyword evidence="5" id="KW-1185">Reference proteome</keyword>
<keyword evidence="1" id="KW-0732">Signal</keyword>
<feature type="domain" description="Yeast cell wall synthesis Kre9/Knh1-like N-terminal" evidence="3">
    <location>
        <begin position="40"/>
        <end position="131"/>
    </location>
</feature>
<evidence type="ECO:0000256" key="1">
    <source>
        <dbReference type="ARBA" id="ARBA00022729"/>
    </source>
</evidence>
<dbReference type="Proteomes" id="UP000310158">
    <property type="component" value="Unassembled WGS sequence"/>
</dbReference>
<dbReference type="AlphaFoldDB" id="A0A4S4M666"/>
<dbReference type="InterPro" id="IPR018466">
    <property type="entry name" value="Kre9/Knh1-like_N"/>
</dbReference>
<dbReference type="EMBL" id="SGPL01000019">
    <property type="protein sequence ID" value="THH20535.1"/>
    <property type="molecule type" value="Genomic_DNA"/>
</dbReference>
<evidence type="ECO:0000256" key="2">
    <source>
        <dbReference type="SAM" id="MobiDB-lite"/>
    </source>
</evidence>
<evidence type="ECO:0000313" key="4">
    <source>
        <dbReference type="EMBL" id="THH20535.1"/>
    </source>
</evidence>
<sequence length="276" mass="27792">MAADRSIALESSSSLDSYQRAQLHAAPLVKRIVVSPPITSPTASTVWNVGDKVLVTWNTSDIPEPKNFTGQLVLGFQENDSENLMLDNPLARGFQLIDGQVQITVPDVPPKSDYIVVLFGDSGNASPEFTIQGGSGSSSSASASSSSASVTSSSIPSPTSAQSPSPISSSTSIEVPTTSAVPSAPSTISAAPSSSASSSASLSVTTSITTVFSSPVSSITTASVSSSAASSFSSSAVGTSLPAQGNVGSNGAVSRHLSQLMLPSFVGFAVAVVFLI</sequence>